<dbReference type="Proteomes" id="UP001207468">
    <property type="component" value="Unassembled WGS sequence"/>
</dbReference>
<keyword evidence="2" id="KW-1185">Reference proteome</keyword>
<sequence>MDIVPKSGLEERRGQLYYRQATIEKLNANVLLEIFDFSRCGATGDDWWHTLVHVCRRWRHVIFGSSHRLNLRLVCTQVTPVKKMLDVWPALPLVIVADNRLLRGVDNIISALENRLLNYRVCEIHIADMQDSSLLQRFAGVMQEPFPALTCLECWSINTSVPVLPNSFLGGDAPRLRTLRVLRKLPLSSPDLVNLHLSKMSYISPKAMVKCLSGLNRLETVHLGFHSPLSRPDPASRLAPPPTRVALLNVTSLSFSGVSEYLEDLVAQIDIPLLDRLSVTFFNQLIFDVSQLPQLIGRIERFNLLERAIITFSERLVKVSLAGDPETADHTNIELGISCTTPEWQVSSIAQICSSYPFSTLERLDVCPDGDWPPDMESTQWLELLHPFTSVKKMYLSKEFGPYVTPTIRELNGVAEILPALESLFLLGFQPSRPVQESIKQFVAERQLSGQHVIVYDGRSCPFPNCERSFGRRQELERHVLQHLPLYIYCPLCNWRGSRRYALRVHLQMKHGGFGLLGSDPYTIFDARLMAKLLLNGEVTPALAEETARSLTQEKATQLGMIGHWD</sequence>
<reference evidence="1" key="1">
    <citation type="submission" date="2021-03" db="EMBL/GenBank/DDBJ databases">
        <title>Evolutionary priming and transition to the ectomycorrhizal habit in an iconic lineage of mushroom-forming fungi: is preadaptation a requirement?</title>
        <authorList>
            <consortium name="DOE Joint Genome Institute"/>
            <person name="Looney B.P."/>
            <person name="Miyauchi S."/>
            <person name="Morin E."/>
            <person name="Drula E."/>
            <person name="Courty P.E."/>
            <person name="Chicoki N."/>
            <person name="Fauchery L."/>
            <person name="Kohler A."/>
            <person name="Kuo A."/>
            <person name="LaButti K."/>
            <person name="Pangilinan J."/>
            <person name="Lipzen A."/>
            <person name="Riley R."/>
            <person name="Andreopoulos W."/>
            <person name="He G."/>
            <person name="Johnson J."/>
            <person name="Barry K.W."/>
            <person name="Grigoriev I.V."/>
            <person name="Nagy L."/>
            <person name="Hibbett D."/>
            <person name="Henrissat B."/>
            <person name="Matheny P.B."/>
            <person name="Labbe J."/>
            <person name="Martin A.F."/>
        </authorList>
    </citation>
    <scope>NUCLEOTIDE SEQUENCE</scope>
    <source>
        <strain evidence="1">BPL698</strain>
    </source>
</reference>
<gene>
    <name evidence="1" type="ORF">F5148DRAFT_1161508</name>
</gene>
<accession>A0ACC0UND4</accession>
<comment type="caution">
    <text evidence="1">The sequence shown here is derived from an EMBL/GenBank/DDBJ whole genome shotgun (WGS) entry which is preliminary data.</text>
</comment>
<organism evidence="1 2">
    <name type="scientific">Russula earlei</name>
    <dbReference type="NCBI Taxonomy" id="71964"/>
    <lineage>
        <taxon>Eukaryota</taxon>
        <taxon>Fungi</taxon>
        <taxon>Dikarya</taxon>
        <taxon>Basidiomycota</taxon>
        <taxon>Agaricomycotina</taxon>
        <taxon>Agaricomycetes</taxon>
        <taxon>Russulales</taxon>
        <taxon>Russulaceae</taxon>
        <taxon>Russula</taxon>
    </lineage>
</organism>
<evidence type="ECO:0000313" key="2">
    <source>
        <dbReference type="Proteomes" id="UP001207468"/>
    </source>
</evidence>
<proteinExistence type="predicted"/>
<protein>
    <submittedName>
        <fullName evidence="1">Uncharacterized protein</fullName>
    </submittedName>
</protein>
<dbReference type="EMBL" id="JAGFNK010000007">
    <property type="protein sequence ID" value="KAI9512607.1"/>
    <property type="molecule type" value="Genomic_DNA"/>
</dbReference>
<name>A0ACC0UND4_9AGAM</name>
<evidence type="ECO:0000313" key="1">
    <source>
        <dbReference type="EMBL" id="KAI9512607.1"/>
    </source>
</evidence>